<feature type="domain" description="Gnk2-homologous" evidence="3">
    <location>
        <begin position="1"/>
        <end position="95"/>
    </location>
</feature>
<dbReference type="InterPro" id="IPR002902">
    <property type="entry name" value="GNK2"/>
</dbReference>
<dbReference type="AlphaFoldDB" id="A0AAV5MCT4"/>
<proteinExistence type="predicted"/>
<keyword evidence="2" id="KW-0677">Repeat</keyword>
<dbReference type="CDD" id="cd23509">
    <property type="entry name" value="Gnk2-like"/>
    <property type="match status" value="1"/>
</dbReference>
<keyword evidence="1" id="KW-0732">Signal</keyword>
<sequence length="151" mass="16464">MLLQNICLAENNANLDNDLNQLVEKGPNSGFYKTTAGEKSDKIYCLVQCREDVSAANCANCTNQTVTVAVQDCPKSKTFKVCFTWCYLQYSDQPFFNVGDKPSAAIYNCTNADVPTLITHLLHPKGRGMVWSRALGILVELAAASVGCSES</sequence>
<dbReference type="PANTHER" id="PTHR32099:SF30">
    <property type="entry name" value="OS03G0564600 PROTEIN"/>
    <property type="match status" value="1"/>
</dbReference>
<dbReference type="PROSITE" id="PS51473">
    <property type="entry name" value="GNK2"/>
    <property type="match status" value="1"/>
</dbReference>
<evidence type="ECO:0000256" key="1">
    <source>
        <dbReference type="ARBA" id="ARBA00022729"/>
    </source>
</evidence>
<organism evidence="4 5">
    <name type="scientific">Rubroshorea leprosula</name>
    <dbReference type="NCBI Taxonomy" id="152421"/>
    <lineage>
        <taxon>Eukaryota</taxon>
        <taxon>Viridiplantae</taxon>
        <taxon>Streptophyta</taxon>
        <taxon>Embryophyta</taxon>
        <taxon>Tracheophyta</taxon>
        <taxon>Spermatophyta</taxon>
        <taxon>Magnoliopsida</taxon>
        <taxon>eudicotyledons</taxon>
        <taxon>Gunneridae</taxon>
        <taxon>Pentapetalae</taxon>
        <taxon>rosids</taxon>
        <taxon>malvids</taxon>
        <taxon>Malvales</taxon>
        <taxon>Dipterocarpaceae</taxon>
        <taxon>Rubroshorea</taxon>
    </lineage>
</organism>
<comment type="caution">
    <text evidence="4">The sequence shown here is derived from an EMBL/GenBank/DDBJ whole genome shotgun (WGS) entry which is preliminary data.</text>
</comment>
<dbReference type="Proteomes" id="UP001054252">
    <property type="component" value="Unassembled WGS sequence"/>
</dbReference>
<accession>A0AAV5MCT4</accession>
<dbReference type="Pfam" id="PF01657">
    <property type="entry name" value="Stress-antifung"/>
    <property type="match status" value="1"/>
</dbReference>
<evidence type="ECO:0000259" key="3">
    <source>
        <dbReference type="PROSITE" id="PS51473"/>
    </source>
</evidence>
<gene>
    <name evidence="4" type="ORF">SLEP1_g54488</name>
</gene>
<evidence type="ECO:0000313" key="4">
    <source>
        <dbReference type="EMBL" id="GKV47600.1"/>
    </source>
</evidence>
<dbReference type="PANTHER" id="PTHR32099">
    <property type="entry name" value="CYSTEINE-RICH REPEAT SECRETORY PROTEIN"/>
    <property type="match status" value="1"/>
</dbReference>
<reference evidence="4 5" key="1">
    <citation type="journal article" date="2021" name="Commun. Biol.">
        <title>The genome of Shorea leprosula (Dipterocarpaceae) highlights the ecological relevance of drought in aseasonal tropical rainforests.</title>
        <authorList>
            <person name="Ng K.K.S."/>
            <person name="Kobayashi M.J."/>
            <person name="Fawcett J.A."/>
            <person name="Hatakeyama M."/>
            <person name="Paape T."/>
            <person name="Ng C.H."/>
            <person name="Ang C.C."/>
            <person name="Tnah L.H."/>
            <person name="Lee C.T."/>
            <person name="Nishiyama T."/>
            <person name="Sese J."/>
            <person name="O'Brien M.J."/>
            <person name="Copetti D."/>
            <person name="Mohd Noor M.I."/>
            <person name="Ong R.C."/>
            <person name="Putra M."/>
            <person name="Sireger I.Z."/>
            <person name="Indrioko S."/>
            <person name="Kosugi Y."/>
            <person name="Izuno A."/>
            <person name="Isagi Y."/>
            <person name="Lee S.L."/>
            <person name="Shimizu K.K."/>
        </authorList>
    </citation>
    <scope>NUCLEOTIDE SEQUENCE [LARGE SCALE GENOMIC DNA]</scope>
    <source>
        <strain evidence="4">214</strain>
    </source>
</reference>
<dbReference type="EMBL" id="BPVZ01000232">
    <property type="protein sequence ID" value="GKV47600.1"/>
    <property type="molecule type" value="Genomic_DNA"/>
</dbReference>
<dbReference type="InterPro" id="IPR038408">
    <property type="entry name" value="GNK2_sf"/>
</dbReference>
<dbReference type="Gene3D" id="3.30.430.20">
    <property type="entry name" value="Gnk2 domain, C-X8-C-X2-C motif"/>
    <property type="match status" value="1"/>
</dbReference>
<evidence type="ECO:0000256" key="2">
    <source>
        <dbReference type="ARBA" id="ARBA00022737"/>
    </source>
</evidence>
<keyword evidence="5" id="KW-1185">Reference proteome</keyword>
<protein>
    <recommendedName>
        <fullName evidence="3">Gnk2-homologous domain-containing protein</fullName>
    </recommendedName>
</protein>
<name>A0AAV5MCT4_9ROSI</name>
<evidence type="ECO:0000313" key="5">
    <source>
        <dbReference type="Proteomes" id="UP001054252"/>
    </source>
</evidence>